<keyword evidence="1" id="KW-0732">Signal</keyword>
<comment type="caution">
    <text evidence="2">The sequence shown here is derived from an EMBL/GenBank/DDBJ whole genome shotgun (WGS) entry which is preliminary data.</text>
</comment>
<organism evidence="2 3">
    <name type="scientific">Helicobacter trogontum</name>
    <dbReference type="NCBI Taxonomy" id="50960"/>
    <lineage>
        <taxon>Bacteria</taxon>
        <taxon>Pseudomonadati</taxon>
        <taxon>Campylobacterota</taxon>
        <taxon>Epsilonproteobacteria</taxon>
        <taxon>Campylobacterales</taxon>
        <taxon>Helicobacteraceae</taxon>
        <taxon>Helicobacter</taxon>
    </lineage>
</organism>
<dbReference type="EMBL" id="JRPL02000034">
    <property type="protein sequence ID" value="TLD80329.1"/>
    <property type="molecule type" value="Genomic_DNA"/>
</dbReference>
<dbReference type="AlphaFoldDB" id="A0A4U8S3P3"/>
<evidence type="ECO:0000313" key="2">
    <source>
        <dbReference type="EMBL" id="TLD80329.1"/>
    </source>
</evidence>
<evidence type="ECO:0000313" key="3">
    <source>
        <dbReference type="Proteomes" id="UP000029878"/>
    </source>
</evidence>
<feature type="chain" id="PRO_5020936962" description="Outer membrane beta-barrel protein" evidence="1">
    <location>
        <begin position="24"/>
        <end position="167"/>
    </location>
</feature>
<evidence type="ECO:0008006" key="4">
    <source>
        <dbReference type="Google" id="ProtNLM"/>
    </source>
</evidence>
<sequence length="167" mass="17660">MKKTCKSIWCMGALLCFVNMGIAKDGFSIGGVVAIDNKSTGGGFEVGFPLLQKGLSIRNYISILTYAAENASPRLLLQEKITFGGPRDSGVARLYGFVSGSFGLIMQGQKDMFRSPFAWEGFVGGGADIYAGEHASVFVEAGGGLSGDTLGVMQGFGRIQVGFRGFF</sequence>
<protein>
    <recommendedName>
        <fullName evidence="4">Outer membrane beta-barrel protein</fullName>
    </recommendedName>
</protein>
<dbReference type="RefSeq" id="WP_034345779.1">
    <property type="nucleotide sequence ID" value="NZ_FZNG01000070.1"/>
</dbReference>
<reference evidence="2 3" key="1">
    <citation type="journal article" date="2014" name="Genome Announc.">
        <title>Draft genome sequences of eight enterohepatic helicobacter species isolated from both laboratory and wild rodents.</title>
        <authorList>
            <person name="Sheh A."/>
            <person name="Shen Z."/>
            <person name="Fox J.G."/>
        </authorList>
    </citation>
    <scope>NUCLEOTIDE SEQUENCE [LARGE SCALE GENOMIC DNA]</scope>
    <source>
        <strain evidence="2 3">ATCC 700114</strain>
    </source>
</reference>
<dbReference type="Proteomes" id="UP000029878">
    <property type="component" value="Unassembled WGS sequence"/>
</dbReference>
<dbReference type="OrthoDB" id="9894860at2"/>
<proteinExistence type="predicted"/>
<name>A0A4U8S3P3_9HELI</name>
<accession>A0A4U8S3P3</accession>
<gene>
    <name evidence="2" type="ORF">LS81_009615</name>
</gene>
<evidence type="ECO:0000256" key="1">
    <source>
        <dbReference type="SAM" id="SignalP"/>
    </source>
</evidence>
<feature type="signal peptide" evidence="1">
    <location>
        <begin position="1"/>
        <end position="23"/>
    </location>
</feature>